<feature type="chain" id="PRO_5016743605" description="Lipoprotein" evidence="1">
    <location>
        <begin position="26"/>
        <end position="245"/>
    </location>
</feature>
<dbReference type="EMBL" id="QNTV01000003">
    <property type="protein sequence ID" value="RBA60246.1"/>
    <property type="molecule type" value="Genomic_DNA"/>
</dbReference>
<evidence type="ECO:0000313" key="4">
    <source>
        <dbReference type="Proteomes" id="UP000252554"/>
    </source>
</evidence>
<dbReference type="Proteomes" id="UP000252554">
    <property type="component" value="Unassembled WGS sequence"/>
</dbReference>
<evidence type="ECO:0000313" key="5">
    <source>
        <dbReference type="Proteomes" id="UP000683436"/>
    </source>
</evidence>
<evidence type="ECO:0000256" key="1">
    <source>
        <dbReference type="SAM" id="SignalP"/>
    </source>
</evidence>
<reference evidence="2 5" key="2">
    <citation type="submission" date="2021-06" db="EMBL/GenBank/DDBJ databases">
        <title>Microbial metabolic specificity influences pelagic lipid remineralization.</title>
        <authorList>
            <person name="Behrendt L."/>
            <person name="Hunter J.E."/>
            <person name="Alcolombri U."/>
            <person name="Smriga S."/>
            <person name="Mincer T."/>
            <person name="Lowenstein D.P."/>
            <person name="Peaudecerf F.J."/>
            <person name="Fernandez V.I."/>
            <person name="Fredricks H."/>
            <person name="Almblad H."/>
            <person name="Harrison J.J."/>
            <person name="Stocker R."/>
            <person name="Van Mooy B.A.S."/>
        </authorList>
    </citation>
    <scope>NUCLEOTIDE SEQUENCE [LARGE SCALE GENOMIC DNA]</scope>
    <source>
        <strain evidence="2 5">A252</strain>
    </source>
</reference>
<sequence>MNPTKKSYTGALLWWPALLALSLNACSTVGPLGAESFTLEGELPADFALKAQAHYGAAGNCGGRSQTKTFKADFDSHPHEYRFRIPVNYRDGTCDLPLARVGLFINARYGDKDWQQTYDNGGLTIIDQLPEGAPAFRADGTLAKTAECSWLFQESKLNLEISKVLDCTNAGAYLTRDKLPNKTVNLSFKLKPEELPYRDNTWIKFPKGWKPCLPKEGWQGCQDPPVFKTYRNNNRECTIYPNCTE</sequence>
<name>A0A365PWY3_9GAMM</name>
<protein>
    <recommendedName>
        <fullName evidence="6">Lipoprotein</fullName>
    </recommendedName>
</protein>
<evidence type="ECO:0000313" key="3">
    <source>
        <dbReference type="EMBL" id="RBA60246.1"/>
    </source>
</evidence>
<proteinExistence type="predicted"/>
<accession>A0A365PWY3</accession>
<evidence type="ECO:0008006" key="6">
    <source>
        <dbReference type="Google" id="ProtNLM"/>
    </source>
</evidence>
<evidence type="ECO:0000313" key="2">
    <source>
        <dbReference type="EMBL" id="QWV17592.1"/>
    </source>
</evidence>
<reference evidence="3 4" key="1">
    <citation type="submission" date="2018-06" db="EMBL/GenBank/DDBJ databases">
        <title>Whole genome sequencing of four bacterial strains from South Shetland trench revealing bio-synthetic gene clusters.</title>
        <authorList>
            <person name="Abdel-Mageed W.M."/>
            <person name="Lehri B."/>
            <person name="Jarmusch S.A."/>
            <person name="Miranda K."/>
            <person name="Goodfellow M."/>
            <person name="Jaspars M."/>
            <person name="Karlyshev A.V."/>
        </authorList>
    </citation>
    <scope>NUCLEOTIDE SEQUENCE [LARGE SCALE GENOMIC DNA]</scope>
    <source>
        <strain evidence="3 4">SST2</strain>
    </source>
</reference>
<dbReference type="EMBL" id="CP076683">
    <property type="protein sequence ID" value="QWV17592.1"/>
    <property type="molecule type" value="Genomic_DNA"/>
</dbReference>
<keyword evidence="5" id="KW-1185">Reference proteome</keyword>
<keyword evidence="1" id="KW-0732">Signal</keyword>
<gene>
    <name evidence="3" type="ORF">DQ403_05885</name>
    <name evidence="2" type="ORF">KQ248_02505</name>
</gene>
<organism evidence="3 4">
    <name type="scientific">Stutzerimonas zhaodongensis</name>
    <dbReference type="NCBI Taxonomy" id="1176257"/>
    <lineage>
        <taxon>Bacteria</taxon>
        <taxon>Pseudomonadati</taxon>
        <taxon>Pseudomonadota</taxon>
        <taxon>Gammaproteobacteria</taxon>
        <taxon>Pseudomonadales</taxon>
        <taxon>Pseudomonadaceae</taxon>
        <taxon>Stutzerimonas</taxon>
    </lineage>
</organism>
<feature type="signal peptide" evidence="1">
    <location>
        <begin position="1"/>
        <end position="25"/>
    </location>
</feature>
<dbReference type="Proteomes" id="UP000683436">
    <property type="component" value="Chromosome"/>
</dbReference>
<dbReference type="AlphaFoldDB" id="A0A365PWY3"/>
<dbReference type="RefSeq" id="WP_128119596.1">
    <property type="nucleotide sequence ID" value="NZ_CP076683.1"/>
</dbReference>